<organism evidence="5 6">
    <name type="scientific">Herbaspirillum lusitanum</name>
    <dbReference type="NCBI Taxonomy" id="213312"/>
    <lineage>
        <taxon>Bacteria</taxon>
        <taxon>Pseudomonadati</taxon>
        <taxon>Pseudomonadota</taxon>
        <taxon>Betaproteobacteria</taxon>
        <taxon>Burkholderiales</taxon>
        <taxon>Oxalobacteraceae</taxon>
        <taxon>Herbaspirillum</taxon>
    </lineage>
</organism>
<evidence type="ECO:0000259" key="3">
    <source>
        <dbReference type="Pfam" id="PF03446"/>
    </source>
</evidence>
<reference evidence="5 6" key="1">
    <citation type="journal article" date="2024" name="Chem. Sci.">
        <title>Discovery of megapolipeptins by genome mining of a Burkholderiales bacteria collection.</title>
        <authorList>
            <person name="Paulo B.S."/>
            <person name="Recchia M.J.J."/>
            <person name="Lee S."/>
            <person name="Fergusson C.H."/>
            <person name="Romanowski S.B."/>
            <person name="Hernandez A."/>
            <person name="Krull N."/>
            <person name="Liu D.Y."/>
            <person name="Cavanagh H."/>
            <person name="Bos A."/>
            <person name="Gray C.A."/>
            <person name="Murphy B.T."/>
            <person name="Linington R.G."/>
            <person name="Eustaquio A.S."/>
        </authorList>
    </citation>
    <scope>NUCLEOTIDE SEQUENCE [LARGE SCALE GENOMIC DNA]</scope>
    <source>
        <strain evidence="5 6">RL21-008-BIB-A</strain>
    </source>
</reference>
<evidence type="ECO:0000313" key="5">
    <source>
        <dbReference type="EMBL" id="MFL9923293.1"/>
    </source>
</evidence>
<dbReference type="PANTHER" id="PTHR43060">
    <property type="entry name" value="3-HYDROXYISOBUTYRATE DEHYDROGENASE-LIKE 1, MITOCHONDRIAL-RELATED"/>
    <property type="match status" value="1"/>
</dbReference>
<dbReference type="SUPFAM" id="SSF51735">
    <property type="entry name" value="NAD(P)-binding Rossmann-fold domains"/>
    <property type="match status" value="1"/>
</dbReference>
<evidence type="ECO:0000313" key="6">
    <source>
        <dbReference type="Proteomes" id="UP001629246"/>
    </source>
</evidence>
<dbReference type="InterPro" id="IPR006115">
    <property type="entry name" value="6PGDH_NADP-bd"/>
</dbReference>
<accession>A0ABW9A6B6</accession>
<feature type="domain" description="3-hydroxyisobutyrate dehydrogenase-like NAD-binding" evidence="4">
    <location>
        <begin position="168"/>
        <end position="289"/>
    </location>
</feature>
<sequence length="294" mass="30841">MTHTVSFVGLGAMGLNSARLLAAAKDIRLQAFDLRAEALQIIIEAGGQACASAAEANREASHAVIFVVNGKQTEQVIFGDQGLHETAQPGLVIISCVTMMPEEAAALGERCKARGWTFIDAPVSGGMVGAAHGTLTIMAGGNRQKIEESRFIFDLMGNRLKVVGERPGQGAMVKAINQLLCGVHLAAAGEALALAEHAGLDKQAVFDVVSQSAAASWMLNDRGPRMVADEYDTVTSAVDIFVKDLGIVSDVARSLRFPAPIAAAALQSFLGVSGRGMGKLDDAAVLRYYQGFAE</sequence>
<dbReference type="Gene3D" id="3.40.50.720">
    <property type="entry name" value="NAD(P)-binding Rossmann-like Domain"/>
    <property type="match status" value="1"/>
</dbReference>
<dbReference type="Pfam" id="PF14833">
    <property type="entry name" value="NAD_binding_11"/>
    <property type="match status" value="1"/>
</dbReference>
<name>A0ABW9A6B6_9BURK</name>
<gene>
    <name evidence="5" type="ORF">PQR62_03380</name>
</gene>
<evidence type="ECO:0000259" key="4">
    <source>
        <dbReference type="Pfam" id="PF14833"/>
    </source>
</evidence>
<dbReference type="Gene3D" id="1.10.1040.10">
    <property type="entry name" value="N-(1-d-carboxylethyl)-l-norvaline Dehydrogenase, domain 2"/>
    <property type="match status" value="1"/>
</dbReference>
<dbReference type="Pfam" id="PF03446">
    <property type="entry name" value="NAD_binding_2"/>
    <property type="match status" value="1"/>
</dbReference>
<dbReference type="InterPro" id="IPR013328">
    <property type="entry name" value="6PGD_dom2"/>
</dbReference>
<keyword evidence="1" id="KW-0560">Oxidoreductase</keyword>
<dbReference type="InterPro" id="IPR029154">
    <property type="entry name" value="HIBADH-like_NADP-bd"/>
</dbReference>
<keyword evidence="6" id="KW-1185">Reference proteome</keyword>
<evidence type="ECO:0000256" key="2">
    <source>
        <dbReference type="ARBA" id="ARBA00023027"/>
    </source>
</evidence>
<dbReference type="PIRSF" id="PIRSF000103">
    <property type="entry name" value="HIBADH"/>
    <property type="match status" value="1"/>
</dbReference>
<dbReference type="InterPro" id="IPR008927">
    <property type="entry name" value="6-PGluconate_DH-like_C_sf"/>
</dbReference>
<proteinExistence type="predicted"/>
<dbReference type="EMBL" id="JAQQFM010000002">
    <property type="protein sequence ID" value="MFL9923293.1"/>
    <property type="molecule type" value="Genomic_DNA"/>
</dbReference>
<evidence type="ECO:0000256" key="1">
    <source>
        <dbReference type="ARBA" id="ARBA00023002"/>
    </source>
</evidence>
<dbReference type="RefSeq" id="WP_408154818.1">
    <property type="nucleotide sequence ID" value="NZ_JAQQFM010000002.1"/>
</dbReference>
<dbReference type="InterPro" id="IPR015815">
    <property type="entry name" value="HIBADH-related"/>
</dbReference>
<protein>
    <submittedName>
        <fullName evidence="5">NAD(P)-dependent oxidoreductase</fullName>
    </submittedName>
</protein>
<dbReference type="InterPro" id="IPR036291">
    <property type="entry name" value="NAD(P)-bd_dom_sf"/>
</dbReference>
<feature type="domain" description="6-phosphogluconate dehydrogenase NADP-binding" evidence="3">
    <location>
        <begin position="5"/>
        <end position="164"/>
    </location>
</feature>
<keyword evidence="2" id="KW-0520">NAD</keyword>
<dbReference type="Proteomes" id="UP001629246">
    <property type="component" value="Unassembled WGS sequence"/>
</dbReference>
<comment type="caution">
    <text evidence="5">The sequence shown here is derived from an EMBL/GenBank/DDBJ whole genome shotgun (WGS) entry which is preliminary data.</text>
</comment>
<dbReference type="SUPFAM" id="SSF48179">
    <property type="entry name" value="6-phosphogluconate dehydrogenase C-terminal domain-like"/>
    <property type="match status" value="1"/>
</dbReference>